<proteinExistence type="predicted"/>
<evidence type="ECO:0000313" key="2">
    <source>
        <dbReference type="EMBL" id="VFA97167.1"/>
    </source>
</evidence>
<reference evidence="2 3" key="1">
    <citation type="submission" date="2019-02" db="EMBL/GenBank/DDBJ databases">
        <authorList>
            <consortium name="Pathogen Informatics"/>
        </authorList>
    </citation>
    <scope>NUCLEOTIDE SEQUENCE [LARGE SCALE GENOMIC DNA]</scope>
    <source>
        <strain evidence="2 3">3012STDY6756504</strain>
    </source>
</reference>
<keyword evidence="1" id="KW-0472">Membrane</keyword>
<dbReference type="RefSeq" id="WP_130916117.1">
    <property type="nucleotide sequence ID" value="NZ_JADLPI010000013.1"/>
</dbReference>
<name>A0A4U8W4X3_9NOCA</name>
<dbReference type="AlphaFoldDB" id="A0A4U8W4X3"/>
<dbReference type="Proteomes" id="UP000290439">
    <property type="component" value="Chromosome"/>
</dbReference>
<evidence type="ECO:0000256" key="1">
    <source>
        <dbReference type="SAM" id="Phobius"/>
    </source>
</evidence>
<feature type="transmembrane region" description="Helical" evidence="1">
    <location>
        <begin position="36"/>
        <end position="56"/>
    </location>
</feature>
<accession>A0A4U8W4X3</accession>
<evidence type="ECO:0000313" key="3">
    <source>
        <dbReference type="Proteomes" id="UP000290439"/>
    </source>
</evidence>
<gene>
    <name evidence="2" type="ORF">NCTC10797_00926</name>
</gene>
<protein>
    <submittedName>
        <fullName evidence="2">Uncharacterized protein</fullName>
    </submittedName>
</protein>
<organism evidence="2 3">
    <name type="scientific">Nocardia cyriacigeorgica</name>
    <dbReference type="NCBI Taxonomy" id="135487"/>
    <lineage>
        <taxon>Bacteria</taxon>
        <taxon>Bacillati</taxon>
        <taxon>Actinomycetota</taxon>
        <taxon>Actinomycetes</taxon>
        <taxon>Mycobacteriales</taxon>
        <taxon>Nocardiaceae</taxon>
        <taxon>Nocardia</taxon>
    </lineage>
</organism>
<feature type="transmembrane region" description="Helical" evidence="1">
    <location>
        <begin position="62"/>
        <end position="81"/>
    </location>
</feature>
<keyword evidence="1" id="KW-0812">Transmembrane</keyword>
<keyword evidence="1" id="KW-1133">Transmembrane helix</keyword>
<dbReference type="EMBL" id="LR215973">
    <property type="protein sequence ID" value="VFA97167.1"/>
    <property type="molecule type" value="Genomic_DNA"/>
</dbReference>
<sequence>MDAQPPVATHTPWLDLEQVVDRAMSRRIVLTFLRSAIGRPVLAALIIIWLGIWVVVAPVGGLYLPVFLSVLMTFMALALPLGPALRTTTLHARTGAVVHARYFEDYFTTGTAGEPDSHRYDEIESVDVREAVVVLRYTDHRREILPRELVPDTALAALRPGATG</sequence>